<dbReference type="AlphaFoldDB" id="A0A5B7IYQ9"/>
<sequence>MVGRSPQCTSPSFSSRLLLTQSPSLTVSSHRLISGAFSVIWTRRVTVCVVFVNLQQSTGKREGRVTLDSFTFCALLCYVSDRKCGK</sequence>
<comment type="caution">
    <text evidence="1">The sequence shown here is derived from an EMBL/GenBank/DDBJ whole genome shotgun (WGS) entry which is preliminary data.</text>
</comment>
<dbReference type="EMBL" id="VSRR010081715">
    <property type="protein sequence ID" value="MPC89650.1"/>
    <property type="molecule type" value="Genomic_DNA"/>
</dbReference>
<dbReference type="Proteomes" id="UP000324222">
    <property type="component" value="Unassembled WGS sequence"/>
</dbReference>
<gene>
    <name evidence="1" type="ORF">E2C01_084604</name>
</gene>
<organism evidence="1 2">
    <name type="scientific">Portunus trituberculatus</name>
    <name type="common">Swimming crab</name>
    <name type="synonym">Neptunus trituberculatus</name>
    <dbReference type="NCBI Taxonomy" id="210409"/>
    <lineage>
        <taxon>Eukaryota</taxon>
        <taxon>Metazoa</taxon>
        <taxon>Ecdysozoa</taxon>
        <taxon>Arthropoda</taxon>
        <taxon>Crustacea</taxon>
        <taxon>Multicrustacea</taxon>
        <taxon>Malacostraca</taxon>
        <taxon>Eumalacostraca</taxon>
        <taxon>Eucarida</taxon>
        <taxon>Decapoda</taxon>
        <taxon>Pleocyemata</taxon>
        <taxon>Brachyura</taxon>
        <taxon>Eubrachyura</taxon>
        <taxon>Portunoidea</taxon>
        <taxon>Portunidae</taxon>
        <taxon>Portuninae</taxon>
        <taxon>Portunus</taxon>
    </lineage>
</organism>
<name>A0A5B7IYQ9_PORTR</name>
<evidence type="ECO:0000313" key="2">
    <source>
        <dbReference type="Proteomes" id="UP000324222"/>
    </source>
</evidence>
<accession>A0A5B7IYQ9</accession>
<reference evidence="1 2" key="1">
    <citation type="submission" date="2019-05" db="EMBL/GenBank/DDBJ databases">
        <title>Another draft genome of Portunus trituberculatus and its Hox gene families provides insights of decapod evolution.</title>
        <authorList>
            <person name="Jeong J.-H."/>
            <person name="Song I."/>
            <person name="Kim S."/>
            <person name="Choi T."/>
            <person name="Kim D."/>
            <person name="Ryu S."/>
            <person name="Kim W."/>
        </authorList>
    </citation>
    <scope>NUCLEOTIDE SEQUENCE [LARGE SCALE GENOMIC DNA]</scope>
    <source>
        <tissue evidence="1">Muscle</tissue>
    </source>
</reference>
<protein>
    <submittedName>
        <fullName evidence="1">Uncharacterized protein</fullName>
    </submittedName>
</protein>
<evidence type="ECO:0000313" key="1">
    <source>
        <dbReference type="EMBL" id="MPC89650.1"/>
    </source>
</evidence>
<keyword evidence="2" id="KW-1185">Reference proteome</keyword>
<proteinExistence type="predicted"/>